<dbReference type="EMBL" id="UINC01008907">
    <property type="protein sequence ID" value="SVA40037.1"/>
    <property type="molecule type" value="Genomic_DNA"/>
</dbReference>
<organism evidence="2">
    <name type="scientific">marine metagenome</name>
    <dbReference type="NCBI Taxonomy" id="408172"/>
    <lineage>
        <taxon>unclassified sequences</taxon>
        <taxon>metagenomes</taxon>
        <taxon>ecological metagenomes</taxon>
    </lineage>
</organism>
<evidence type="ECO:0008006" key="3">
    <source>
        <dbReference type="Google" id="ProtNLM"/>
    </source>
</evidence>
<name>A0A381VK43_9ZZZZ</name>
<protein>
    <recommendedName>
        <fullName evidence="3">YbbR-like domain-containing protein</fullName>
    </recommendedName>
</protein>
<keyword evidence="1" id="KW-0812">Transmembrane</keyword>
<dbReference type="AlphaFoldDB" id="A0A381VK43"/>
<evidence type="ECO:0000256" key="1">
    <source>
        <dbReference type="SAM" id="Phobius"/>
    </source>
</evidence>
<keyword evidence="1" id="KW-0472">Membrane</keyword>
<accession>A0A381VK43</accession>
<feature type="transmembrane region" description="Helical" evidence="1">
    <location>
        <begin position="12"/>
        <end position="30"/>
    </location>
</feature>
<gene>
    <name evidence="2" type="ORF">METZ01_LOCUS92891</name>
</gene>
<reference evidence="2" key="1">
    <citation type="submission" date="2018-05" db="EMBL/GenBank/DDBJ databases">
        <authorList>
            <person name="Lanie J.A."/>
            <person name="Ng W.-L."/>
            <person name="Kazmierczak K.M."/>
            <person name="Andrzejewski T.M."/>
            <person name="Davidsen T.M."/>
            <person name="Wayne K.J."/>
            <person name="Tettelin H."/>
            <person name="Glass J.I."/>
            <person name="Rusch D."/>
            <person name="Podicherti R."/>
            <person name="Tsui H.-C.T."/>
            <person name="Winkler M.E."/>
        </authorList>
    </citation>
    <scope>NUCLEOTIDE SEQUENCE</scope>
</reference>
<evidence type="ECO:0000313" key="2">
    <source>
        <dbReference type="EMBL" id="SVA40037.1"/>
    </source>
</evidence>
<proteinExistence type="predicted"/>
<feature type="non-terminal residue" evidence="2">
    <location>
        <position position="87"/>
    </location>
</feature>
<keyword evidence="1" id="KW-1133">Transmembrane helix</keyword>
<sequence length="87" mass="9912">MKKPIDSLFNQRIALSLGAFGLALLLWIFVVSENEYTMVLDLPIEARNLSVQKAHREEVPPFATVRLKGMGRDLFKSFILKKFAGFK</sequence>